<geneLocation type="plasmid" evidence="3 4">
    <name>pBPHY01</name>
</geneLocation>
<dbReference type="Pfam" id="PF13738">
    <property type="entry name" value="Pyr_redox_3"/>
    <property type="match status" value="1"/>
</dbReference>
<reference evidence="4" key="1">
    <citation type="journal article" date="2014" name="Stand. Genomic Sci.">
        <title>Complete genome sequence of Burkholderia phymatum STM815(T), a broad host range and efficient nitrogen-fixing symbiont of Mimosa species.</title>
        <authorList>
            <person name="Moulin L."/>
            <person name="Klonowska A."/>
            <person name="Caroline B."/>
            <person name="Booth K."/>
            <person name="Vriezen J.A."/>
            <person name="Melkonian R."/>
            <person name="James E.K."/>
            <person name="Young J.P."/>
            <person name="Bena G."/>
            <person name="Hauser L."/>
            <person name="Land M."/>
            <person name="Kyrpides N."/>
            <person name="Bruce D."/>
            <person name="Chain P."/>
            <person name="Copeland A."/>
            <person name="Pitluck S."/>
            <person name="Woyke T."/>
            <person name="Lizotte-Waniewski M."/>
            <person name="Bristow J."/>
            <person name="Riley M."/>
        </authorList>
    </citation>
    <scope>NUCLEOTIDE SEQUENCE [LARGE SCALE GENOMIC DNA]</scope>
    <source>
        <strain evidence="4">DSM 17167 / CIP 108236 / LMG 21445 / STM815</strain>
        <plasmid evidence="4">Plasmid pBPHY01</plasmid>
    </source>
</reference>
<dbReference type="Proteomes" id="UP000001192">
    <property type="component" value="Plasmid pBPHY01"/>
</dbReference>
<keyword evidence="1" id="KW-0560">Oxidoreductase</keyword>
<evidence type="ECO:0000313" key="4">
    <source>
        <dbReference type="Proteomes" id="UP000001192"/>
    </source>
</evidence>
<evidence type="ECO:0000256" key="1">
    <source>
        <dbReference type="ARBA" id="ARBA00023002"/>
    </source>
</evidence>
<feature type="compositionally biased region" description="Basic and acidic residues" evidence="2">
    <location>
        <begin position="448"/>
        <end position="459"/>
    </location>
</feature>
<dbReference type="EMBL" id="CP001045">
    <property type="protein sequence ID" value="ACC75104.1"/>
    <property type="molecule type" value="Genomic_DNA"/>
</dbReference>
<evidence type="ECO:0000256" key="2">
    <source>
        <dbReference type="SAM" id="MobiDB-lite"/>
    </source>
</evidence>
<dbReference type="GO" id="GO:0050660">
    <property type="term" value="F:flavin adenine dinucleotide binding"/>
    <property type="evidence" value="ECO:0007669"/>
    <property type="project" value="TreeGrafter"/>
</dbReference>
<proteinExistence type="predicted"/>
<organism evidence="3 4">
    <name type="scientific">Paraburkholderia phymatum (strain DSM 17167 / CIP 108236 / LMG 21445 / STM815)</name>
    <name type="common">Burkholderia phymatum</name>
    <dbReference type="NCBI Taxonomy" id="391038"/>
    <lineage>
        <taxon>Bacteria</taxon>
        <taxon>Pseudomonadati</taxon>
        <taxon>Pseudomonadota</taxon>
        <taxon>Betaproteobacteria</taxon>
        <taxon>Burkholderiales</taxon>
        <taxon>Burkholderiaceae</taxon>
        <taxon>Paraburkholderia</taxon>
    </lineage>
</organism>
<dbReference type="PRINTS" id="PR00368">
    <property type="entry name" value="FADPNR"/>
</dbReference>
<name>B2JVX7_PARP8</name>
<accession>B2JVX7</accession>
<dbReference type="InterPro" id="IPR050982">
    <property type="entry name" value="Auxin_biosynth/cation_transpt"/>
</dbReference>
<dbReference type="PRINTS" id="PR00411">
    <property type="entry name" value="PNDRDTASEI"/>
</dbReference>
<dbReference type="PANTHER" id="PTHR43539">
    <property type="entry name" value="FLAVIN-BINDING MONOOXYGENASE-LIKE PROTEIN (AFU_ORTHOLOGUE AFUA_4G09220)"/>
    <property type="match status" value="1"/>
</dbReference>
<keyword evidence="3" id="KW-0614">Plasmid</keyword>
<dbReference type="SUPFAM" id="SSF51905">
    <property type="entry name" value="FAD/NAD(P)-binding domain"/>
    <property type="match status" value="2"/>
</dbReference>
<dbReference type="PANTHER" id="PTHR43539:SF78">
    <property type="entry name" value="FLAVIN-CONTAINING MONOOXYGENASE"/>
    <property type="match status" value="1"/>
</dbReference>
<dbReference type="AlphaFoldDB" id="B2JVX7"/>
<dbReference type="Gene3D" id="3.50.50.60">
    <property type="entry name" value="FAD/NAD(P)-binding domain"/>
    <property type="match status" value="2"/>
</dbReference>
<gene>
    <name evidence="3" type="ordered locus">Bphy_6042</name>
</gene>
<keyword evidence="4" id="KW-1185">Reference proteome</keyword>
<feature type="region of interest" description="Disordered" evidence="2">
    <location>
        <begin position="438"/>
        <end position="459"/>
    </location>
</feature>
<protein>
    <submittedName>
        <fullName evidence="3">FAD dependent oxidoreductase</fullName>
    </submittedName>
</protein>
<dbReference type="GO" id="GO:0004497">
    <property type="term" value="F:monooxygenase activity"/>
    <property type="evidence" value="ECO:0007669"/>
    <property type="project" value="TreeGrafter"/>
</dbReference>
<sequence>MTDGIKPPLRRTLHMAVKTTSIDTLVVGAGQAGIAMSEHLSNIGVPHLVLERARIAERWRTGRWDSLVANGPAWHDRFPNREFPEVDPDGFASKEQVADYFVEYAKQFNAPIRTGVEVKKVVRNVGHQGFTVETSDGTFEASRVVVATGPFQRPVIPAIAPKSERLTQIHSADYRNPQQLPEGNVVVVGAGSSGVQIADELQRAGRRVYLSVGPHDRPPRAYRGRDFCWWLGVLGEWDAEVMRPGKEHVTIAVSGARGGHTVDFRRLAHQGVTLVGLTKSFDGTVVTFNADLADNIARGDENYLSLLDAADAYAVRNGLALPEEPEARIIPPDPACLIDPIFELDLVEAGVTSIIWATGYAVDFGWLQVDAFDEKGKPKHQRGVSKEPGIYFLGLPWLSRRGSAFIWGVWHDAKHIADHIATQRKYLAYYDAAHSHAQPQRETGATEPKVRKVSEMNLS</sequence>
<dbReference type="HOGENOM" id="CLU_006909_1_1_4"/>
<evidence type="ECO:0000313" key="3">
    <source>
        <dbReference type="EMBL" id="ACC75104.1"/>
    </source>
</evidence>
<dbReference type="InterPro" id="IPR036188">
    <property type="entry name" value="FAD/NAD-bd_sf"/>
</dbReference>
<dbReference type="KEGG" id="bph:Bphy_6042"/>